<comment type="function">
    <text evidence="1 10">Controls the rotational direction of flagella during chemotaxis.</text>
</comment>
<evidence type="ECO:0000256" key="3">
    <source>
        <dbReference type="ARBA" id="ARBA00008281"/>
    </source>
</evidence>
<evidence type="ECO:0000256" key="7">
    <source>
        <dbReference type="ARBA" id="ARBA00022779"/>
    </source>
</evidence>
<evidence type="ECO:0000256" key="9">
    <source>
        <dbReference type="ARBA" id="ARBA00023136"/>
    </source>
</evidence>
<keyword evidence="4" id="KW-1003">Cell membrane</keyword>
<comment type="caution">
    <text evidence="11">The sequence shown here is derived from an EMBL/GenBank/DDBJ whole genome shotgun (WGS) entry which is preliminary data.</text>
</comment>
<gene>
    <name evidence="11" type="ORF">D3871_00460</name>
</gene>
<name>A0A3A3FMP9_9BURK</name>
<keyword evidence="9 10" id="KW-0472">Membrane</keyword>
<protein>
    <recommendedName>
        <fullName evidence="10">Flagellar protein FliL</fullName>
    </recommendedName>
</protein>
<accession>A0A3A3FMP9</accession>
<evidence type="ECO:0000256" key="2">
    <source>
        <dbReference type="ARBA" id="ARBA00004162"/>
    </source>
</evidence>
<keyword evidence="6 10" id="KW-0812">Transmembrane</keyword>
<dbReference type="Proteomes" id="UP000265955">
    <property type="component" value="Unassembled WGS sequence"/>
</dbReference>
<proteinExistence type="inferred from homology"/>
<evidence type="ECO:0000256" key="5">
    <source>
        <dbReference type="ARBA" id="ARBA00022500"/>
    </source>
</evidence>
<feature type="transmembrane region" description="Helical" evidence="10">
    <location>
        <begin position="12"/>
        <end position="33"/>
    </location>
</feature>
<evidence type="ECO:0000313" key="12">
    <source>
        <dbReference type="Proteomes" id="UP000265955"/>
    </source>
</evidence>
<keyword evidence="8 10" id="KW-1133">Transmembrane helix</keyword>
<dbReference type="GO" id="GO:0071973">
    <property type="term" value="P:bacterial-type flagellum-dependent cell motility"/>
    <property type="evidence" value="ECO:0007669"/>
    <property type="project" value="InterPro"/>
</dbReference>
<dbReference type="GO" id="GO:0009425">
    <property type="term" value="C:bacterial-type flagellum basal body"/>
    <property type="evidence" value="ECO:0007669"/>
    <property type="project" value="InterPro"/>
</dbReference>
<sequence>MPKPTAKDRPIGVIIGLALLLLGIGFGSVWFYLQYVQKKQAQTNYLTLPSIAISRDGHSIRAGMAIRTTGDDAGWASKHQQALEQIMKRTLMEADPKKLRTEGGIVALQQSLREAGNTTLHTTKVREVLLTDLLLSEGDL</sequence>
<evidence type="ECO:0000256" key="4">
    <source>
        <dbReference type="ARBA" id="ARBA00022475"/>
    </source>
</evidence>
<dbReference type="AlphaFoldDB" id="A0A3A3FMP9"/>
<evidence type="ECO:0000313" key="11">
    <source>
        <dbReference type="EMBL" id="RJF97173.1"/>
    </source>
</evidence>
<evidence type="ECO:0000256" key="10">
    <source>
        <dbReference type="RuleBase" id="RU364125"/>
    </source>
</evidence>
<dbReference type="EMBL" id="QYUO01000001">
    <property type="protein sequence ID" value="RJF97173.1"/>
    <property type="molecule type" value="Genomic_DNA"/>
</dbReference>
<evidence type="ECO:0000256" key="1">
    <source>
        <dbReference type="ARBA" id="ARBA00002254"/>
    </source>
</evidence>
<dbReference type="Pfam" id="PF03748">
    <property type="entry name" value="FliL"/>
    <property type="match status" value="1"/>
</dbReference>
<reference evidence="12" key="1">
    <citation type="submission" date="2018-09" db="EMBL/GenBank/DDBJ databases">
        <authorList>
            <person name="Zhu H."/>
        </authorList>
    </citation>
    <scope>NUCLEOTIDE SEQUENCE [LARGE SCALE GENOMIC DNA]</scope>
    <source>
        <strain evidence="12">K1R23-30</strain>
    </source>
</reference>
<keyword evidence="7 10" id="KW-0283">Flagellar rotation</keyword>
<dbReference type="GO" id="GO:0005886">
    <property type="term" value="C:plasma membrane"/>
    <property type="evidence" value="ECO:0007669"/>
    <property type="project" value="UniProtKB-SubCell"/>
</dbReference>
<keyword evidence="5 10" id="KW-0145">Chemotaxis</keyword>
<organism evidence="11 12">
    <name type="scientific">Noviherbaspirillum saxi</name>
    <dbReference type="NCBI Taxonomy" id="2320863"/>
    <lineage>
        <taxon>Bacteria</taxon>
        <taxon>Pseudomonadati</taxon>
        <taxon>Pseudomonadota</taxon>
        <taxon>Betaproteobacteria</taxon>
        <taxon>Burkholderiales</taxon>
        <taxon>Oxalobacteraceae</taxon>
        <taxon>Noviherbaspirillum</taxon>
    </lineage>
</organism>
<comment type="subcellular location">
    <subcellularLocation>
        <location evidence="10">Cell inner membrane</location>
    </subcellularLocation>
    <subcellularLocation>
        <location evidence="2">Cell membrane</location>
        <topology evidence="2">Single-pass membrane protein</topology>
    </subcellularLocation>
</comment>
<evidence type="ECO:0000256" key="8">
    <source>
        <dbReference type="ARBA" id="ARBA00022989"/>
    </source>
</evidence>
<keyword evidence="12" id="KW-1185">Reference proteome</keyword>
<keyword evidence="10" id="KW-0997">Cell inner membrane</keyword>
<dbReference type="InterPro" id="IPR005503">
    <property type="entry name" value="FliL"/>
</dbReference>
<evidence type="ECO:0000256" key="6">
    <source>
        <dbReference type="ARBA" id="ARBA00022692"/>
    </source>
</evidence>
<comment type="similarity">
    <text evidence="3 10">Belongs to the FliL family.</text>
</comment>
<dbReference type="GO" id="GO:0006935">
    <property type="term" value="P:chemotaxis"/>
    <property type="evidence" value="ECO:0007669"/>
    <property type="project" value="UniProtKB-KW"/>
</dbReference>